<dbReference type="PROSITE" id="PS51257">
    <property type="entry name" value="PROKAR_LIPOPROTEIN"/>
    <property type="match status" value="1"/>
</dbReference>
<dbReference type="RefSeq" id="WP_284371029.1">
    <property type="nucleotide sequence ID" value="NZ_BSNJ01000003.1"/>
</dbReference>
<feature type="signal peptide" evidence="1">
    <location>
        <begin position="1"/>
        <end position="19"/>
    </location>
</feature>
<evidence type="ECO:0008006" key="4">
    <source>
        <dbReference type="Google" id="ProtNLM"/>
    </source>
</evidence>
<proteinExistence type="predicted"/>
<organism evidence="2 3">
    <name type="scientific">Algimonas porphyrae</name>
    <dbReference type="NCBI Taxonomy" id="1128113"/>
    <lineage>
        <taxon>Bacteria</taxon>
        <taxon>Pseudomonadati</taxon>
        <taxon>Pseudomonadota</taxon>
        <taxon>Alphaproteobacteria</taxon>
        <taxon>Maricaulales</taxon>
        <taxon>Robiginitomaculaceae</taxon>
        <taxon>Algimonas</taxon>
    </lineage>
</organism>
<reference evidence="2" key="1">
    <citation type="journal article" date="2014" name="Int. J. Syst. Evol. Microbiol.">
        <title>Complete genome of a new Firmicutes species belonging to the dominant human colonic microbiota ('Ruminococcus bicirculans') reveals two chromosomes and a selective capacity to utilize plant glucans.</title>
        <authorList>
            <consortium name="NISC Comparative Sequencing Program"/>
            <person name="Wegmann U."/>
            <person name="Louis P."/>
            <person name="Goesmann A."/>
            <person name="Henrissat B."/>
            <person name="Duncan S.H."/>
            <person name="Flint H.J."/>
        </authorList>
    </citation>
    <scope>NUCLEOTIDE SEQUENCE</scope>
    <source>
        <strain evidence="2">NBRC 108216</strain>
    </source>
</reference>
<keyword evidence="1" id="KW-0732">Signal</keyword>
<accession>A0ABQ5UYR3</accession>
<sequence length="160" mass="17196">MRRFAATLLLTTPFLIACAGDTPKTQAELLVGEWDQVAPVTINEGGQTITLSDGEVEYKHDGTSEGETMMTISGMPEALASYRLDANGTYRLDGDVIISQITSVDVDPVGSDEQARQMASQMATMMAAGPESRSTILSIDTDTLVLRDEASGGEIRYTRD</sequence>
<dbReference type="Proteomes" id="UP001161390">
    <property type="component" value="Unassembled WGS sequence"/>
</dbReference>
<comment type="caution">
    <text evidence="2">The sequence shown here is derived from an EMBL/GenBank/DDBJ whole genome shotgun (WGS) entry which is preliminary data.</text>
</comment>
<evidence type="ECO:0000313" key="3">
    <source>
        <dbReference type="Proteomes" id="UP001161390"/>
    </source>
</evidence>
<dbReference type="EMBL" id="BSNJ01000003">
    <property type="protein sequence ID" value="GLQ20433.1"/>
    <property type="molecule type" value="Genomic_DNA"/>
</dbReference>
<gene>
    <name evidence="2" type="ORF">GCM10007854_13880</name>
</gene>
<protein>
    <recommendedName>
        <fullName evidence="4">META domain-containing protein</fullName>
    </recommendedName>
</protein>
<evidence type="ECO:0000256" key="1">
    <source>
        <dbReference type="SAM" id="SignalP"/>
    </source>
</evidence>
<keyword evidence="3" id="KW-1185">Reference proteome</keyword>
<reference evidence="2" key="2">
    <citation type="submission" date="2023-01" db="EMBL/GenBank/DDBJ databases">
        <title>Draft genome sequence of Algimonas porphyrae strain NBRC 108216.</title>
        <authorList>
            <person name="Sun Q."/>
            <person name="Mori K."/>
        </authorList>
    </citation>
    <scope>NUCLEOTIDE SEQUENCE</scope>
    <source>
        <strain evidence="2">NBRC 108216</strain>
    </source>
</reference>
<feature type="chain" id="PRO_5045084696" description="META domain-containing protein" evidence="1">
    <location>
        <begin position="20"/>
        <end position="160"/>
    </location>
</feature>
<evidence type="ECO:0000313" key="2">
    <source>
        <dbReference type="EMBL" id="GLQ20433.1"/>
    </source>
</evidence>
<name>A0ABQ5UYR3_9PROT</name>